<sequence>MLCQARTAKSSRAWTPLQYWICRLRASASRRGRLVQHNRRIRVCSHCFTRSAWGTTRRHDASTTVKAGLGFLTWSFVSRRRGCGWAWHGGFCRLSVLPLTSAQLVHSCICELHSHVMPVSTGRSFPLRWEWTLHYSLASHDLLHWINTPGASTSHHHLSTPRHAARRDTFYSDSLTMSTEPTRRKLKADQPQQQAAPAEGDHRKRRRNRTTQSCLNCHTSKRMCDRKRPCGRCTQLGITGLCVYEVDDPSQRIDPVDDRSRLQKRVAELEGVVRELKHKPHPKWAQASNATERLQASRSPAPGGNDMVQFAMAGGGNASTAPLRPTSGSRLGSQAPPPLTSILHTTFPPQQSPFSMSPSSSHSSLHTPGVEDSFPFFAASSPSAFNSNVDHLGAPLRYLSEIDAFEHDSFANLFDTSMREMATGQKPTDGSFPSQHVHHDLSGSACNCLDEATNYGIVLELSLRLRRAAETLSQCHAHPFGSSCMLQQRIAELDAFTSSALCNVNSIDLRSPPSMGTLCAPAMYSAGTPSQISTNPGANWDRTVSNSRPVSVDDSFMSWQPQVHHSVPMRSRD</sequence>
<dbReference type="EMBL" id="MU275898">
    <property type="protein sequence ID" value="KAI0047775.1"/>
    <property type="molecule type" value="Genomic_DNA"/>
</dbReference>
<organism evidence="1 2">
    <name type="scientific">Auriscalpium vulgare</name>
    <dbReference type="NCBI Taxonomy" id="40419"/>
    <lineage>
        <taxon>Eukaryota</taxon>
        <taxon>Fungi</taxon>
        <taxon>Dikarya</taxon>
        <taxon>Basidiomycota</taxon>
        <taxon>Agaricomycotina</taxon>
        <taxon>Agaricomycetes</taxon>
        <taxon>Russulales</taxon>
        <taxon>Auriscalpiaceae</taxon>
        <taxon>Auriscalpium</taxon>
    </lineage>
</organism>
<gene>
    <name evidence="1" type="ORF">FA95DRAFT_1191660</name>
</gene>
<evidence type="ECO:0000313" key="1">
    <source>
        <dbReference type="EMBL" id="KAI0047775.1"/>
    </source>
</evidence>
<keyword evidence="2" id="KW-1185">Reference proteome</keyword>
<comment type="caution">
    <text evidence="1">The sequence shown here is derived from an EMBL/GenBank/DDBJ whole genome shotgun (WGS) entry which is preliminary data.</text>
</comment>
<evidence type="ECO:0000313" key="2">
    <source>
        <dbReference type="Proteomes" id="UP000814033"/>
    </source>
</evidence>
<reference evidence="1" key="1">
    <citation type="submission" date="2021-02" db="EMBL/GenBank/DDBJ databases">
        <authorList>
            <consortium name="DOE Joint Genome Institute"/>
            <person name="Ahrendt S."/>
            <person name="Looney B.P."/>
            <person name="Miyauchi S."/>
            <person name="Morin E."/>
            <person name="Drula E."/>
            <person name="Courty P.E."/>
            <person name="Chicoki N."/>
            <person name="Fauchery L."/>
            <person name="Kohler A."/>
            <person name="Kuo A."/>
            <person name="Labutti K."/>
            <person name="Pangilinan J."/>
            <person name="Lipzen A."/>
            <person name="Riley R."/>
            <person name="Andreopoulos W."/>
            <person name="He G."/>
            <person name="Johnson J."/>
            <person name="Barry K.W."/>
            <person name="Grigoriev I.V."/>
            <person name="Nagy L."/>
            <person name="Hibbett D."/>
            <person name="Henrissat B."/>
            <person name="Matheny P.B."/>
            <person name="Labbe J."/>
            <person name="Martin F."/>
        </authorList>
    </citation>
    <scope>NUCLEOTIDE SEQUENCE</scope>
    <source>
        <strain evidence="1">FP105234-sp</strain>
    </source>
</reference>
<reference evidence="1" key="2">
    <citation type="journal article" date="2022" name="New Phytol.">
        <title>Evolutionary transition to the ectomycorrhizal habit in the genomes of a hyperdiverse lineage of mushroom-forming fungi.</title>
        <authorList>
            <person name="Looney B."/>
            <person name="Miyauchi S."/>
            <person name="Morin E."/>
            <person name="Drula E."/>
            <person name="Courty P.E."/>
            <person name="Kohler A."/>
            <person name="Kuo A."/>
            <person name="LaButti K."/>
            <person name="Pangilinan J."/>
            <person name="Lipzen A."/>
            <person name="Riley R."/>
            <person name="Andreopoulos W."/>
            <person name="He G."/>
            <person name="Johnson J."/>
            <person name="Nolan M."/>
            <person name="Tritt A."/>
            <person name="Barry K.W."/>
            <person name="Grigoriev I.V."/>
            <person name="Nagy L.G."/>
            <person name="Hibbett D."/>
            <person name="Henrissat B."/>
            <person name="Matheny P.B."/>
            <person name="Labbe J."/>
            <person name="Martin F.M."/>
        </authorList>
    </citation>
    <scope>NUCLEOTIDE SEQUENCE</scope>
    <source>
        <strain evidence="1">FP105234-sp</strain>
    </source>
</reference>
<protein>
    <submittedName>
        <fullName evidence="1">Uncharacterized protein</fullName>
    </submittedName>
</protein>
<accession>A0ACB8RVY3</accession>
<proteinExistence type="predicted"/>
<dbReference type="Proteomes" id="UP000814033">
    <property type="component" value="Unassembled WGS sequence"/>
</dbReference>
<name>A0ACB8RVY3_9AGAM</name>